<feature type="domain" description="DUF2460" evidence="1">
    <location>
        <begin position="4"/>
        <end position="200"/>
    </location>
</feature>
<dbReference type="AlphaFoldDB" id="A0A432YXC9"/>
<reference evidence="2 3" key="1">
    <citation type="journal article" date="2011" name="Front. Microbiol.">
        <title>Genomic signatures of strain selection and enhancement in Bacillus atrophaeus var. globigii, a historical biowarfare simulant.</title>
        <authorList>
            <person name="Gibbons H.S."/>
            <person name="Broomall S.M."/>
            <person name="McNew L.A."/>
            <person name="Daligault H."/>
            <person name="Chapman C."/>
            <person name="Bruce D."/>
            <person name="Karavis M."/>
            <person name="Krepps M."/>
            <person name="McGregor P.A."/>
            <person name="Hong C."/>
            <person name="Park K.H."/>
            <person name="Akmal A."/>
            <person name="Feldman A."/>
            <person name="Lin J.S."/>
            <person name="Chang W.E."/>
            <person name="Higgs B.W."/>
            <person name="Demirev P."/>
            <person name="Lindquist J."/>
            <person name="Liem A."/>
            <person name="Fochler E."/>
            <person name="Read T.D."/>
            <person name="Tapia R."/>
            <person name="Johnson S."/>
            <person name="Bishop-Lilly K.A."/>
            <person name="Detter C."/>
            <person name="Han C."/>
            <person name="Sozhamannan S."/>
            <person name="Rosenzweig C.N."/>
            <person name="Skowronski E.W."/>
        </authorList>
    </citation>
    <scope>NUCLEOTIDE SEQUENCE [LARGE SCALE GENOMIC DNA]</scope>
    <source>
        <strain evidence="2 3">TPS4-2</strain>
    </source>
</reference>
<evidence type="ECO:0000259" key="1">
    <source>
        <dbReference type="Pfam" id="PF09343"/>
    </source>
</evidence>
<dbReference type="Pfam" id="PF09343">
    <property type="entry name" value="DUF2460"/>
    <property type="match status" value="1"/>
</dbReference>
<evidence type="ECO:0000313" key="2">
    <source>
        <dbReference type="EMBL" id="RUO67986.1"/>
    </source>
</evidence>
<dbReference type="Proteomes" id="UP000288361">
    <property type="component" value="Unassembled WGS sequence"/>
</dbReference>
<proteinExistence type="predicted"/>
<dbReference type="InterPro" id="IPR011740">
    <property type="entry name" value="DUF2460"/>
</dbReference>
<evidence type="ECO:0000313" key="3">
    <source>
        <dbReference type="Proteomes" id="UP000288361"/>
    </source>
</evidence>
<comment type="caution">
    <text evidence="2">The sequence shown here is derived from an EMBL/GenBank/DDBJ whole genome shotgun (WGS) entry which is preliminary data.</text>
</comment>
<accession>A0A432YXC9</accession>
<sequence>MLLDIIFPEGVSRGTSSGPEFKTSIVQFGKRESRNIEWNKERLRVNVAYGIRTIEELRYVVELFRRCRGRAHSFKYKDWLDYKSTETMSGPITAGDQLIGYGDGEKTKFQLIKLYEDYARDIRCPKPGTVKVMVNGEEVNNFLINYNTGEIELDTPPGLDHTVRAGYEFYVPMRFDTDTLDVSIDGFENGSIADIPLIEVYE</sequence>
<protein>
    <submittedName>
        <fullName evidence="2">TIGR02217 family protein</fullName>
    </submittedName>
</protein>
<name>A0A432YXC9_9GAMM</name>
<dbReference type="RefSeq" id="WP_126751612.1">
    <property type="nucleotide sequence ID" value="NZ_JBHUMT010000016.1"/>
</dbReference>
<gene>
    <name evidence="2" type="ORF">CWI73_03780</name>
</gene>
<dbReference type="NCBIfam" id="TIGR02217">
    <property type="entry name" value="chp_TIGR02217"/>
    <property type="match status" value="1"/>
</dbReference>
<dbReference type="EMBL" id="PIQA01000001">
    <property type="protein sequence ID" value="RUO67986.1"/>
    <property type="molecule type" value="Genomic_DNA"/>
</dbReference>
<organism evidence="2 3">
    <name type="scientific">Idiomarina piscisalsi</name>
    <dbReference type="NCBI Taxonomy" id="1096243"/>
    <lineage>
        <taxon>Bacteria</taxon>
        <taxon>Pseudomonadati</taxon>
        <taxon>Pseudomonadota</taxon>
        <taxon>Gammaproteobacteria</taxon>
        <taxon>Alteromonadales</taxon>
        <taxon>Idiomarinaceae</taxon>
        <taxon>Idiomarina</taxon>
    </lineage>
</organism>